<keyword evidence="5" id="KW-1185">Reference proteome</keyword>
<dbReference type="EMBL" id="VNHX01000034">
    <property type="protein sequence ID" value="TYP87749.1"/>
    <property type="molecule type" value="Genomic_DNA"/>
</dbReference>
<dbReference type="GO" id="GO:0016853">
    <property type="term" value="F:isomerase activity"/>
    <property type="evidence" value="ECO:0007669"/>
    <property type="project" value="UniProtKB-KW"/>
</dbReference>
<evidence type="ECO:0000256" key="1">
    <source>
        <dbReference type="SAM" id="MobiDB-lite"/>
    </source>
</evidence>
<feature type="compositionally biased region" description="Basic and acidic residues" evidence="1">
    <location>
        <begin position="78"/>
        <end position="87"/>
    </location>
</feature>
<evidence type="ECO:0000259" key="3">
    <source>
        <dbReference type="PROSITE" id="PS51352"/>
    </source>
</evidence>
<keyword evidence="2" id="KW-0472">Membrane</keyword>
<evidence type="ECO:0000313" key="4">
    <source>
        <dbReference type="EMBL" id="TYP87749.1"/>
    </source>
</evidence>
<name>A0A5S5CZE6_9SPHI</name>
<dbReference type="AlphaFoldDB" id="A0A5S5CZE6"/>
<comment type="caution">
    <text evidence="4">The sequence shown here is derived from an EMBL/GenBank/DDBJ whole genome shotgun (WGS) entry which is preliminary data.</text>
</comment>
<dbReference type="Pfam" id="PF00085">
    <property type="entry name" value="Thioredoxin"/>
    <property type="match status" value="1"/>
</dbReference>
<dbReference type="InterPro" id="IPR013766">
    <property type="entry name" value="Thioredoxin_domain"/>
</dbReference>
<keyword evidence="2" id="KW-1133">Transmembrane helix</keyword>
<gene>
    <name evidence="4" type="ORF">BC792_1341</name>
</gene>
<dbReference type="RefSeq" id="WP_148910311.1">
    <property type="nucleotide sequence ID" value="NZ_VNHX01000034.1"/>
</dbReference>
<feature type="domain" description="Thioredoxin" evidence="3">
    <location>
        <begin position="347"/>
        <end position="498"/>
    </location>
</feature>
<feature type="transmembrane region" description="Helical" evidence="2">
    <location>
        <begin position="260"/>
        <end position="278"/>
    </location>
</feature>
<proteinExistence type="predicted"/>
<organism evidence="4 5">
    <name type="scientific">Sphingobacterium allocomposti</name>
    <dbReference type="NCBI Taxonomy" id="415956"/>
    <lineage>
        <taxon>Bacteria</taxon>
        <taxon>Pseudomonadati</taxon>
        <taxon>Bacteroidota</taxon>
        <taxon>Sphingobacteriia</taxon>
        <taxon>Sphingobacteriales</taxon>
        <taxon>Sphingobacteriaceae</taxon>
        <taxon>Sphingobacterium</taxon>
    </lineage>
</organism>
<feature type="compositionally biased region" description="Basic and acidic residues" evidence="1">
    <location>
        <begin position="99"/>
        <end position="113"/>
    </location>
</feature>
<feature type="region of interest" description="Disordered" evidence="1">
    <location>
        <begin position="78"/>
        <end position="114"/>
    </location>
</feature>
<keyword evidence="4" id="KW-0413">Isomerase</keyword>
<evidence type="ECO:0000313" key="5">
    <source>
        <dbReference type="Proteomes" id="UP000325105"/>
    </source>
</evidence>
<protein>
    <submittedName>
        <fullName evidence="4">Thiol-disulfide isomerase/thioredoxin</fullName>
    </submittedName>
</protein>
<evidence type="ECO:0000256" key="2">
    <source>
        <dbReference type="SAM" id="Phobius"/>
    </source>
</evidence>
<keyword evidence="2" id="KW-0812">Transmembrane</keyword>
<dbReference type="PROSITE" id="PS51352">
    <property type="entry name" value="THIOREDOXIN_2"/>
    <property type="match status" value="1"/>
</dbReference>
<accession>A0A5S5CZE6</accession>
<dbReference type="Proteomes" id="UP000325105">
    <property type="component" value="Unassembled WGS sequence"/>
</dbReference>
<reference evidence="4 5" key="1">
    <citation type="submission" date="2019-07" db="EMBL/GenBank/DDBJ databases">
        <title>Genomic Encyclopedia of Archaeal and Bacterial Type Strains, Phase II (KMG-II): from individual species to whole genera.</title>
        <authorList>
            <person name="Goeker M."/>
        </authorList>
    </citation>
    <scope>NUCLEOTIDE SEQUENCE [LARGE SCALE GENOMIC DNA]</scope>
    <source>
        <strain evidence="4 5">DSM 18850</strain>
    </source>
</reference>
<sequence length="512" mass="58009">MTYFYAKGSPMPFFERLSKSKNRHVSLPVEQQEAFASSAGMRSFSRSASGFLRGLFDTCSTGLRQLFGKSSAAGRRAAEALPKDSRSCPEAVSNASRSGLEDHPNSGAESDKFLHRRPHISPVGFKYSLSTDEVLFTQPLRKPKKSRLMYPECTASVRGVYGKGTEKVLKRYWRDTTEVRGSYGRGTTEVRRSYRIPTTGLHAFCTSAVSCPASERKRMVRFSLKSLLFKATKNKVVFAYGLLWFSGILSSLMVLKNIRILSFGFLCVMLFSLPMAWAQSAETRAAERQTSDFFLTLGDERWPMDSLVTRRFDQALTDQHIANKTVENIEDYPIYWHKVVPERIPRLVVGEIIPEEILNLPFRVVNDSLGRQYLTLKELSDTKFVVLDFWARWCSPCLESIAKWEGLHTSIRDDISVLGVNIDFDFWAALYADDRQWKNTQVIGQAGYFFAQYFLGEVVVGPSVWIKDGRFFGVTKARQDSHGYIADLLDGRIDELPTETRSPLGYPGIESH</sequence>
<feature type="transmembrane region" description="Helical" evidence="2">
    <location>
        <begin position="236"/>
        <end position="254"/>
    </location>
</feature>
<dbReference type="SUPFAM" id="SSF52833">
    <property type="entry name" value="Thioredoxin-like"/>
    <property type="match status" value="1"/>
</dbReference>
<dbReference type="Gene3D" id="3.40.30.10">
    <property type="entry name" value="Glutaredoxin"/>
    <property type="match status" value="1"/>
</dbReference>
<dbReference type="InterPro" id="IPR036249">
    <property type="entry name" value="Thioredoxin-like_sf"/>
</dbReference>
<dbReference type="OrthoDB" id="793244at2"/>